<evidence type="ECO:0000259" key="7">
    <source>
        <dbReference type="Pfam" id="PF09924"/>
    </source>
</evidence>
<evidence type="ECO:0000256" key="6">
    <source>
        <dbReference type="SAM" id="Phobius"/>
    </source>
</evidence>
<keyword evidence="3 6" id="KW-0812">Transmembrane</keyword>
<keyword evidence="9" id="KW-1185">Reference proteome</keyword>
<dbReference type="InterPro" id="IPR051211">
    <property type="entry name" value="PG_lysyltransferase"/>
</dbReference>
<evidence type="ECO:0000313" key="9">
    <source>
        <dbReference type="Proteomes" id="UP000820669"/>
    </source>
</evidence>
<evidence type="ECO:0000256" key="1">
    <source>
        <dbReference type="ARBA" id="ARBA00004651"/>
    </source>
</evidence>
<feature type="transmembrane region" description="Helical" evidence="6">
    <location>
        <begin position="244"/>
        <end position="262"/>
    </location>
</feature>
<dbReference type="Proteomes" id="UP000820669">
    <property type="component" value="Unassembled WGS sequence"/>
</dbReference>
<evidence type="ECO:0000256" key="2">
    <source>
        <dbReference type="ARBA" id="ARBA00022475"/>
    </source>
</evidence>
<reference evidence="8 9" key="1">
    <citation type="submission" date="2020-04" db="EMBL/GenBank/DDBJ databases">
        <authorList>
            <person name="Klaysubun C."/>
            <person name="Duangmal K."/>
            <person name="Lipun K."/>
        </authorList>
    </citation>
    <scope>NUCLEOTIDE SEQUENCE [LARGE SCALE GENOMIC DNA]</scope>
    <source>
        <strain evidence="8 9">K10HN5</strain>
    </source>
</reference>
<sequence>MLWRRCPFTVTVVAVILAVGLGTGSLWYPVTARSWYPLVGYGLPALATGHWWTPVTASFFALAPLYYVPMLGGFALLAGFTEWRLGTRRTALVTVLGQLAGIAGATLLLLATRGTGWPWAVQLSAQLDVGFSAGALAAVAVASAVVRSPWRLRLRLAIAVYLLVTILYVGTLSDLEHLMSALVALPAGRALTRDLGPRRTGHPSRREWRLLAVAGVVFIAVSAVVLWLVPGDGPLGSTADAEESWLDVVVTLVLAALLINGLRRGRRSAWWWAVVLAGLNVAIGLSIPVLIAVATALDEPWSFDGEPLFVADRLVWATLLAILVAGRAAFRAPSRRRLRRGAPGATDRETATRLLMRHGGGTLSWMTTWPENSWFLASDGDSYLAYQSHAGVAIGLGDPVGPRGSPASTVREFAQMAERSALVPCLFSVTTATAAATDGLGWRHVQVAEDTLVDLPGLAFVGRSWQAVRSALNRAAREGIEFRLVRLADEPWSRVAHVRAISEEWVGDKGLPEMGFTLGGVDEALDTRVRVGLAQDADGTLHGVTSWLPVYGPGGRVRGWTLDMMRRKHGGFRPVVEFMIASSCLAFRTEGAEFLSLSGAPLARTEDEGPVAGLQRVLDGLGAAMEPLYGFRSLHAFKAKFAPRYAPMYLAYRDEADLPRIGIALTRAYLPDTPVRDLVRLGTPAARTTGTE</sequence>
<feature type="transmembrane region" description="Helical" evidence="6">
    <location>
        <begin position="50"/>
        <end position="78"/>
    </location>
</feature>
<evidence type="ECO:0000313" key="8">
    <source>
        <dbReference type="EMBL" id="NMI01015.1"/>
    </source>
</evidence>
<keyword evidence="4 6" id="KW-1133">Transmembrane helix</keyword>
<evidence type="ECO:0000256" key="5">
    <source>
        <dbReference type="ARBA" id="ARBA00023136"/>
    </source>
</evidence>
<dbReference type="PANTHER" id="PTHR34697:SF2">
    <property type="entry name" value="PHOSPHATIDYLGLYCEROL LYSYLTRANSFERASE"/>
    <property type="match status" value="1"/>
</dbReference>
<evidence type="ECO:0000256" key="4">
    <source>
        <dbReference type="ARBA" id="ARBA00022989"/>
    </source>
</evidence>
<dbReference type="EMBL" id="JAAXLA010000071">
    <property type="protein sequence ID" value="NMI01015.1"/>
    <property type="molecule type" value="Genomic_DNA"/>
</dbReference>
<comment type="subcellular location">
    <subcellularLocation>
        <location evidence="1">Cell membrane</location>
        <topology evidence="1">Multi-pass membrane protein</topology>
    </subcellularLocation>
</comment>
<keyword evidence="2" id="KW-1003">Cell membrane</keyword>
<evidence type="ECO:0000256" key="3">
    <source>
        <dbReference type="ARBA" id="ARBA00022692"/>
    </source>
</evidence>
<accession>A0ABX1SL75</accession>
<dbReference type="PANTHER" id="PTHR34697">
    <property type="entry name" value="PHOSPHATIDYLGLYCEROL LYSYLTRANSFERASE"/>
    <property type="match status" value="1"/>
</dbReference>
<name>A0ABX1SL75_9PSEU</name>
<comment type="caution">
    <text evidence="8">The sequence shown here is derived from an EMBL/GenBank/DDBJ whole genome shotgun (WGS) entry which is preliminary data.</text>
</comment>
<protein>
    <submittedName>
        <fullName evidence="8">DUF2156 domain-containing protein</fullName>
    </submittedName>
</protein>
<gene>
    <name evidence="8" type="ORF">HF526_27475</name>
</gene>
<feature type="transmembrane region" description="Helical" evidence="6">
    <location>
        <begin position="7"/>
        <end position="30"/>
    </location>
</feature>
<feature type="transmembrane region" description="Helical" evidence="6">
    <location>
        <begin position="123"/>
        <end position="145"/>
    </location>
</feature>
<organism evidence="8 9">
    <name type="scientific">Pseudonocardia acidicola</name>
    <dbReference type="NCBI Taxonomy" id="2724939"/>
    <lineage>
        <taxon>Bacteria</taxon>
        <taxon>Bacillati</taxon>
        <taxon>Actinomycetota</taxon>
        <taxon>Actinomycetes</taxon>
        <taxon>Pseudonocardiales</taxon>
        <taxon>Pseudonocardiaceae</taxon>
        <taxon>Pseudonocardia</taxon>
    </lineage>
</organism>
<feature type="transmembrane region" description="Helical" evidence="6">
    <location>
        <begin position="208"/>
        <end position="229"/>
    </location>
</feature>
<feature type="domain" description="Phosphatidylglycerol lysyltransferase C-terminal" evidence="7">
    <location>
        <begin position="353"/>
        <end position="652"/>
    </location>
</feature>
<dbReference type="Pfam" id="PF09924">
    <property type="entry name" value="LPG_synthase_C"/>
    <property type="match status" value="1"/>
</dbReference>
<keyword evidence="5 6" id="KW-0472">Membrane</keyword>
<dbReference type="InterPro" id="IPR024320">
    <property type="entry name" value="LPG_synthase_C"/>
</dbReference>
<proteinExistence type="predicted"/>
<feature type="transmembrane region" description="Helical" evidence="6">
    <location>
        <begin position="90"/>
        <end position="111"/>
    </location>
</feature>
<feature type="transmembrane region" description="Helical" evidence="6">
    <location>
        <begin position="269"/>
        <end position="294"/>
    </location>
</feature>
<feature type="transmembrane region" description="Helical" evidence="6">
    <location>
        <begin position="314"/>
        <end position="330"/>
    </location>
</feature>